<name>A0ABT8VT56_9FLAO</name>
<evidence type="ECO:0000256" key="1">
    <source>
        <dbReference type="SAM" id="SignalP"/>
    </source>
</evidence>
<protein>
    <recommendedName>
        <fullName evidence="4">DUF1735 domain-containing protein</fullName>
    </recommendedName>
</protein>
<dbReference type="RefSeq" id="WP_302884418.1">
    <property type="nucleotide sequence ID" value="NZ_JAUMIT010000004.1"/>
</dbReference>
<comment type="caution">
    <text evidence="2">The sequence shown here is derived from an EMBL/GenBank/DDBJ whole genome shotgun (WGS) entry which is preliminary data.</text>
</comment>
<dbReference type="Proteomes" id="UP001168642">
    <property type="component" value="Unassembled WGS sequence"/>
</dbReference>
<dbReference type="EMBL" id="JAUMIT010000004">
    <property type="protein sequence ID" value="MDO3695159.1"/>
    <property type="molecule type" value="Genomic_DNA"/>
</dbReference>
<accession>A0ABT8VT56</accession>
<reference evidence="2" key="1">
    <citation type="submission" date="2023-07" db="EMBL/GenBank/DDBJ databases">
        <title>Wenyingzhuangia sp. chi5 genome sequencing and assembly.</title>
        <authorList>
            <person name="Park S."/>
        </authorList>
    </citation>
    <scope>NUCLEOTIDE SEQUENCE</scope>
    <source>
        <strain evidence="2">Chi5</strain>
    </source>
</reference>
<evidence type="ECO:0000313" key="3">
    <source>
        <dbReference type="Proteomes" id="UP001168642"/>
    </source>
</evidence>
<organism evidence="2 3">
    <name type="scientific">Wenyingzhuangia gilva</name>
    <dbReference type="NCBI Taxonomy" id="3057677"/>
    <lineage>
        <taxon>Bacteria</taxon>
        <taxon>Pseudomonadati</taxon>
        <taxon>Bacteroidota</taxon>
        <taxon>Flavobacteriia</taxon>
        <taxon>Flavobacteriales</taxon>
        <taxon>Flavobacteriaceae</taxon>
        <taxon>Wenyingzhuangia</taxon>
    </lineage>
</organism>
<keyword evidence="1" id="KW-0732">Signal</keyword>
<keyword evidence="3" id="KW-1185">Reference proteome</keyword>
<feature type="chain" id="PRO_5047532170" description="DUF1735 domain-containing protein" evidence="1">
    <location>
        <begin position="20"/>
        <end position="491"/>
    </location>
</feature>
<evidence type="ECO:0008006" key="4">
    <source>
        <dbReference type="Google" id="ProtNLM"/>
    </source>
</evidence>
<evidence type="ECO:0000313" key="2">
    <source>
        <dbReference type="EMBL" id="MDO3695159.1"/>
    </source>
</evidence>
<proteinExistence type="predicted"/>
<sequence>MNRINIQYFYLLFAMLLMACSKEEVETTTIDSHVRFHFLVSSNNQPLEYPQVSSGLIAQPSYTHQSLVTLKIPVALSANQLKEKVTVSYEVYTENELDLVTMTPENQLTFQADKLVDTLYVNFNQRWETPQGISIKLTAVSDETIQIGALNDTYKNDEFSLTLESVNTTYALVQNRIEIQGQQGEQVRFDVQFPNGFVTDEIDNLQMFTELKGFDYRLEKLSENPFKKSITYQLTLNEAIDNDEVYYKSTVGLQSTNLYATSGNSILEIIKPTKTDRDVSLNTAANFYNLSDPFHRTYGENWMDSNNDGVCSWQSFFAFTYPVVVNADDENAVLYDDLGTEDPSDDIYHHAFRIGFNATTSATATTNSFNLKRWFNGESSSSRNSPGLNIQEALEFFPAEGTNAKSGKVLVVPQNITVGTSAGKSYNIAISGEGTYKEISEGVFQLDFELNATNQELFGGTVTSVYKIYNTSNYEDPEDLITNNCLVTYDL</sequence>
<dbReference type="PROSITE" id="PS51257">
    <property type="entry name" value="PROKAR_LIPOPROTEIN"/>
    <property type="match status" value="1"/>
</dbReference>
<feature type="signal peptide" evidence="1">
    <location>
        <begin position="1"/>
        <end position="19"/>
    </location>
</feature>
<gene>
    <name evidence="2" type="ORF">QVZ41_09915</name>
</gene>